<evidence type="ECO:0000259" key="9">
    <source>
        <dbReference type="PROSITE" id="PS50893"/>
    </source>
</evidence>
<keyword evidence="5 8" id="KW-1133">Transmembrane helix</keyword>
<feature type="transmembrane region" description="Helical" evidence="8">
    <location>
        <begin position="137"/>
        <end position="161"/>
    </location>
</feature>
<dbReference type="Gene3D" id="1.20.1560.10">
    <property type="entry name" value="ABC transporter type 1, transmembrane domain"/>
    <property type="match status" value="1"/>
</dbReference>
<feature type="transmembrane region" description="Helical" evidence="8">
    <location>
        <begin position="167"/>
        <end position="187"/>
    </location>
</feature>
<sequence>MHELRPWLRLIFRHRGGLVLGATLILATLLCGIALLAVSGWFLTETAVVGLALAAGLQATINLYVPGGAIRFFAVARTVFRYLERVYNHNLVLQLLTDIRVALFDRLAGAGHRHRGEKSGAQWLSRLTADVDALDTLYLRLIAPTALAGAITLLIAGLAWLLFSGTVALVVLVILLAGLLVATLAVLRGTRRLSSRLSDQQEALRGEVIEHIEGYAELTAAGRINEHAGHLLAEAGSLSRAQACIDARVGWHNALSTLLVNLSAVVALWLGFSLFEDGAISGPVLALLPIALLGLGEVYGMLPEAFGKYGATEAAAARLNQDGGSRGAPVASPTGAERHEAAAGQPLTLTNASIGHPGHPPLLAGFSLTLAPGKTLGVIGESGTGKSSFADTLAGVVPLLAGELTVPPCAYLTQGTVVFEDTVKANLLLGNPSATDTELWRVLDMLELADRFTREPDGLNNWLGSGGNRLSGGEARRLVLARVLLSRAPLVILDEPFTGVDAETRQRIAPRVQRHLEGRTLVCLGHAPEALLATERTLHLD</sequence>
<protein>
    <submittedName>
        <fullName evidence="11">ATP-binding cassette, subfamily C, CydC</fullName>
    </submittedName>
</protein>
<dbReference type="RefSeq" id="WP_091705439.1">
    <property type="nucleotide sequence ID" value="NZ_BMYN01000005.1"/>
</dbReference>
<dbReference type="GO" id="GO:0005886">
    <property type="term" value="C:plasma membrane"/>
    <property type="evidence" value="ECO:0007669"/>
    <property type="project" value="UniProtKB-SubCell"/>
</dbReference>
<keyword evidence="6 8" id="KW-0472">Membrane</keyword>
<dbReference type="PROSITE" id="PS50893">
    <property type="entry name" value="ABC_TRANSPORTER_2"/>
    <property type="match status" value="1"/>
</dbReference>
<dbReference type="PROSITE" id="PS00211">
    <property type="entry name" value="ABC_TRANSPORTER_1"/>
    <property type="match status" value="1"/>
</dbReference>
<dbReference type="GO" id="GO:0045454">
    <property type="term" value="P:cell redox homeostasis"/>
    <property type="evidence" value="ECO:0007669"/>
    <property type="project" value="InterPro"/>
</dbReference>
<proteinExistence type="predicted"/>
<dbReference type="PANTHER" id="PTHR24221">
    <property type="entry name" value="ATP-BINDING CASSETTE SUB-FAMILY B"/>
    <property type="match status" value="1"/>
</dbReference>
<comment type="subcellular location">
    <subcellularLocation>
        <location evidence="1">Cell membrane</location>
        <topology evidence="1">Multi-pass membrane protein</topology>
    </subcellularLocation>
</comment>
<dbReference type="PROSITE" id="PS50929">
    <property type="entry name" value="ABC_TM1F"/>
    <property type="match status" value="1"/>
</dbReference>
<reference evidence="11 12" key="1">
    <citation type="submission" date="2016-10" db="EMBL/GenBank/DDBJ databases">
        <authorList>
            <person name="de Groot N.N."/>
        </authorList>
    </citation>
    <scope>NUCLEOTIDE SEQUENCE [LARGE SCALE GENOMIC DNA]</scope>
    <source>
        <strain evidence="11 12">IBRC-M 10445</strain>
    </source>
</reference>
<feature type="region of interest" description="Disordered" evidence="7">
    <location>
        <begin position="321"/>
        <end position="341"/>
    </location>
</feature>
<dbReference type="InterPro" id="IPR003439">
    <property type="entry name" value="ABC_transporter-like_ATP-bd"/>
</dbReference>
<dbReference type="Pfam" id="PF00664">
    <property type="entry name" value="ABC_membrane"/>
    <property type="match status" value="1"/>
</dbReference>
<dbReference type="PANTHER" id="PTHR24221:SF654">
    <property type="entry name" value="ATP-BINDING CASSETTE SUB-FAMILY B MEMBER 6"/>
    <property type="match status" value="1"/>
</dbReference>
<feature type="transmembrane region" description="Helical" evidence="8">
    <location>
        <begin position="49"/>
        <end position="74"/>
    </location>
</feature>
<feature type="domain" description="ABC transporter" evidence="9">
    <location>
        <begin position="347"/>
        <end position="540"/>
    </location>
</feature>
<evidence type="ECO:0000256" key="6">
    <source>
        <dbReference type="ARBA" id="ARBA00023136"/>
    </source>
</evidence>
<evidence type="ECO:0000256" key="4">
    <source>
        <dbReference type="ARBA" id="ARBA00022840"/>
    </source>
</evidence>
<evidence type="ECO:0000256" key="5">
    <source>
        <dbReference type="ARBA" id="ARBA00022989"/>
    </source>
</evidence>
<feature type="transmembrane region" description="Helical" evidence="8">
    <location>
        <begin position="249"/>
        <end position="272"/>
    </location>
</feature>
<name>A0A1I3W6B2_9GAMM</name>
<dbReference type="SUPFAM" id="SSF90123">
    <property type="entry name" value="ABC transporter transmembrane region"/>
    <property type="match status" value="1"/>
</dbReference>
<dbReference type="OrthoDB" id="9802264at2"/>
<dbReference type="InterPro" id="IPR027417">
    <property type="entry name" value="P-loop_NTPase"/>
</dbReference>
<evidence type="ECO:0000256" key="1">
    <source>
        <dbReference type="ARBA" id="ARBA00004651"/>
    </source>
</evidence>
<accession>A0A1I3W6B2</accession>
<organism evidence="11 12">
    <name type="scientific">Marinobacter persicus</name>
    <dbReference type="NCBI Taxonomy" id="930118"/>
    <lineage>
        <taxon>Bacteria</taxon>
        <taxon>Pseudomonadati</taxon>
        <taxon>Pseudomonadota</taxon>
        <taxon>Gammaproteobacteria</taxon>
        <taxon>Pseudomonadales</taxon>
        <taxon>Marinobacteraceae</taxon>
        <taxon>Marinobacter</taxon>
    </lineage>
</organism>
<feature type="domain" description="ABC transmembrane type-1" evidence="10">
    <location>
        <begin position="24"/>
        <end position="311"/>
    </location>
</feature>
<dbReference type="Gene3D" id="3.40.50.300">
    <property type="entry name" value="P-loop containing nucleotide triphosphate hydrolases"/>
    <property type="match status" value="1"/>
</dbReference>
<feature type="transmembrane region" description="Helical" evidence="8">
    <location>
        <begin position="20"/>
        <end position="43"/>
    </location>
</feature>
<dbReference type="GO" id="GO:0016887">
    <property type="term" value="F:ATP hydrolysis activity"/>
    <property type="evidence" value="ECO:0007669"/>
    <property type="project" value="InterPro"/>
</dbReference>
<keyword evidence="3" id="KW-0547">Nucleotide-binding</keyword>
<dbReference type="InterPro" id="IPR036640">
    <property type="entry name" value="ABC1_TM_sf"/>
</dbReference>
<keyword evidence="2 8" id="KW-0812">Transmembrane</keyword>
<dbReference type="InterPro" id="IPR014223">
    <property type="entry name" value="ABC_CydC/D"/>
</dbReference>
<evidence type="ECO:0000259" key="10">
    <source>
        <dbReference type="PROSITE" id="PS50929"/>
    </source>
</evidence>
<evidence type="ECO:0000256" key="2">
    <source>
        <dbReference type="ARBA" id="ARBA00022692"/>
    </source>
</evidence>
<dbReference type="GO" id="GO:0034040">
    <property type="term" value="F:ATPase-coupled lipid transmembrane transporter activity"/>
    <property type="evidence" value="ECO:0007669"/>
    <property type="project" value="TreeGrafter"/>
</dbReference>
<dbReference type="EMBL" id="FOSC01000009">
    <property type="protein sequence ID" value="SFK02839.1"/>
    <property type="molecule type" value="Genomic_DNA"/>
</dbReference>
<evidence type="ECO:0000313" key="12">
    <source>
        <dbReference type="Proteomes" id="UP000199445"/>
    </source>
</evidence>
<dbReference type="AlphaFoldDB" id="A0A1I3W6B2"/>
<dbReference type="InterPro" id="IPR017871">
    <property type="entry name" value="ABC_transporter-like_CS"/>
</dbReference>
<dbReference type="InterPro" id="IPR039421">
    <property type="entry name" value="Type_1_exporter"/>
</dbReference>
<dbReference type="Proteomes" id="UP000199445">
    <property type="component" value="Unassembled WGS sequence"/>
</dbReference>
<dbReference type="SUPFAM" id="SSF52540">
    <property type="entry name" value="P-loop containing nucleoside triphosphate hydrolases"/>
    <property type="match status" value="1"/>
</dbReference>
<evidence type="ECO:0000256" key="8">
    <source>
        <dbReference type="SAM" id="Phobius"/>
    </source>
</evidence>
<dbReference type="SMART" id="SM00382">
    <property type="entry name" value="AAA"/>
    <property type="match status" value="1"/>
</dbReference>
<evidence type="ECO:0000256" key="3">
    <source>
        <dbReference type="ARBA" id="ARBA00022741"/>
    </source>
</evidence>
<keyword evidence="12" id="KW-1185">Reference proteome</keyword>
<evidence type="ECO:0000256" key="7">
    <source>
        <dbReference type="SAM" id="MobiDB-lite"/>
    </source>
</evidence>
<evidence type="ECO:0000313" key="11">
    <source>
        <dbReference type="EMBL" id="SFK02839.1"/>
    </source>
</evidence>
<keyword evidence="4 11" id="KW-0067">ATP-binding</keyword>
<dbReference type="NCBIfam" id="TIGR02868">
    <property type="entry name" value="CydC"/>
    <property type="match status" value="1"/>
</dbReference>
<dbReference type="Pfam" id="PF00005">
    <property type="entry name" value="ABC_tran"/>
    <property type="match status" value="1"/>
</dbReference>
<dbReference type="InterPro" id="IPR003593">
    <property type="entry name" value="AAA+_ATPase"/>
</dbReference>
<dbReference type="GO" id="GO:0005524">
    <property type="term" value="F:ATP binding"/>
    <property type="evidence" value="ECO:0007669"/>
    <property type="project" value="UniProtKB-KW"/>
</dbReference>
<gene>
    <name evidence="11" type="ORF">SAMN05216429_10942</name>
</gene>
<dbReference type="InterPro" id="IPR011527">
    <property type="entry name" value="ABC1_TM_dom"/>
</dbReference>
<dbReference type="GO" id="GO:0140359">
    <property type="term" value="F:ABC-type transporter activity"/>
    <property type="evidence" value="ECO:0007669"/>
    <property type="project" value="InterPro"/>
</dbReference>
<dbReference type="GO" id="GO:0034775">
    <property type="term" value="P:glutathione transmembrane transport"/>
    <property type="evidence" value="ECO:0007669"/>
    <property type="project" value="InterPro"/>
</dbReference>